<keyword evidence="1" id="KW-0472">Membrane</keyword>
<keyword evidence="2" id="KW-0732">Signal</keyword>
<sequence>MPSFGIFSTILALLTLNCEAWCDNNHNCYSAEGIAVNLIYSMAFGLAAIIAVGIGICYVCCSCCPCYRKKTRTPQTFVAAPLPDYFGVNSNGVVIGHPYVTTYKVNHAFPNQPAYPPQFFQQQY</sequence>
<name>A0A8J2PKB2_9HEXA</name>
<keyword evidence="1" id="KW-1133">Transmembrane helix</keyword>
<keyword evidence="1" id="KW-0812">Transmembrane</keyword>
<accession>A0A8J2PKB2</accession>
<dbReference type="EMBL" id="CAJVCH010539363">
    <property type="protein sequence ID" value="CAG7826319.1"/>
    <property type="molecule type" value="Genomic_DNA"/>
</dbReference>
<evidence type="ECO:0000256" key="1">
    <source>
        <dbReference type="SAM" id="Phobius"/>
    </source>
</evidence>
<feature type="signal peptide" evidence="2">
    <location>
        <begin position="1"/>
        <end position="20"/>
    </location>
</feature>
<protein>
    <submittedName>
        <fullName evidence="3">Uncharacterized protein</fullName>
    </submittedName>
</protein>
<comment type="caution">
    <text evidence="3">The sequence shown here is derived from an EMBL/GenBank/DDBJ whole genome shotgun (WGS) entry which is preliminary data.</text>
</comment>
<reference evidence="3" key="1">
    <citation type="submission" date="2021-06" db="EMBL/GenBank/DDBJ databases">
        <authorList>
            <person name="Hodson N. C."/>
            <person name="Mongue J. A."/>
            <person name="Jaron S. K."/>
        </authorList>
    </citation>
    <scope>NUCLEOTIDE SEQUENCE</scope>
</reference>
<evidence type="ECO:0000313" key="4">
    <source>
        <dbReference type="Proteomes" id="UP000708208"/>
    </source>
</evidence>
<evidence type="ECO:0000313" key="3">
    <source>
        <dbReference type="EMBL" id="CAG7826319.1"/>
    </source>
</evidence>
<feature type="transmembrane region" description="Helical" evidence="1">
    <location>
        <begin position="38"/>
        <end position="61"/>
    </location>
</feature>
<dbReference type="Proteomes" id="UP000708208">
    <property type="component" value="Unassembled WGS sequence"/>
</dbReference>
<organism evidence="3 4">
    <name type="scientific">Allacma fusca</name>
    <dbReference type="NCBI Taxonomy" id="39272"/>
    <lineage>
        <taxon>Eukaryota</taxon>
        <taxon>Metazoa</taxon>
        <taxon>Ecdysozoa</taxon>
        <taxon>Arthropoda</taxon>
        <taxon>Hexapoda</taxon>
        <taxon>Collembola</taxon>
        <taxon>Symphypleona</taxon>
        <taxon>Sminthuridae</taxon>
        <taxon>Allacma</taxon>
    </lineage>
</organism>
<feature type="chain" id="PRO_5035147263" evidence="2">
    <location>
        <begin position="21"/>
        <end position="124"/>
    </location>
</feature>
<keyword evidence="4" id="KW-1185">Reference proteome</keyword>
<evidence type="ECO:0000256" key="2">
    <source>
        <dbReference type="SAM" id="SignalP"/>
    </source>
</evidence>
<dbReference type="AlphaFoldDB" id="A0A8J2PKB2"/>
<gene>
    <name evidence="3" type="ORF">AFUS01_LOCUS36376</name>
</gene>
<proteinExistence type="predicted"/>